<reference evidence="2" key="2">
    <citation type="submission" date="2019-01" db="UniProtKB">
        <authorList>
            <consortium name="EnsemblPlants"/>
        </authorList>
    </citation>
    <scope>IDENTIFICATION</scope>
    <source>
        <strain evidence="2">cv. Heinz 1706</strain>
    </source>
</reference>
<dbReference type="PANTHER" id="PTHR11926:SF1510">
    <property type="entry name" value="GLYCOSYLTRANSFERASE"/>
    <property type="match status" value="1"/>
</dbReference>
<reference evidence="2" key="1">
    <citation type="journal article" date="2012" name="Nature">
        <title>The tomato genome sequence provides insights into fleshy fruit evolution.</title>
        <authorList>
            <consortium name="Tomato Genome Consortium"/>
        </authorList>
    </citation>
    <scope>NUCLEOTIDE SEQUENCE [LARGE SCALE GENOMIC DNA]</scope>
    <source>
        <strain evidence="2">cv. Heinz 1706</strain>
    </source>
</reference>
<dbReference type="AlphaFoldDB" id="A0A3Q7GIU1"/>
<name>A0A3Q7GIU1_SOLLC</name>
<dbReference type="PANTHER" id="PTHR11926">
    <property type="entry name" value="GLUCOSYL/GLUCURONOSYL TRANSFERASES"/>
    <property type="match status" value="1"/>
</dbReference>
<accession>A0A3Q7GIU1</accession>
<sequence length="172" mass="20128">AKKINIPSTLFWIQPPTNFYVYYYRFTKYSDYFKNCDGKDKLIELPVFPPLNPIDFSFFVFDDVANSEKNSRVLVYTFDAMEFDALGILKHVTMDKGSVIYIAFDSYSKISNQLMKEIDQGLLKCGRERRDKMEDSLSCKYDLENQGKIVRRCSKVEVLKHLFVGCFLTHYG</sequence>
<evidence type="ECO:0000256" key="1">
    <source>
        <dbReference type="ARBA" id="ARBA00009995"/>
    </source>
</evidence>
<protein>
    <submittedName>
        <fullName evidence="2">Uncharacterized protein</fullName>
    </submittedName>
</protein>
<organism evidence="2">
    <name type="scientific">Solanum lycopersicum</name>
    <name type="common">Tomato</name>
    <name type="synonym">Lycopersicon esculentum</name>
    <dbReference type="NCBI Taxonomy" id="4081"/>
    <lineage>
        <taxon>Eukaryota</taxon>
        <taxon>Viridiplantae</taxon>
        <taxon>Streptophyta</taxon>
        <taxon>Embryophyta</taxon>
        <taxon>Tracheophyta</taxon>
        <taxon>Spermatophyta</taxon>
        <taxon>Magnoliopsida</taxon>
        <taxon>eudicotyledons</taxon>
        <taxon>Gunneridae</taxon>
        <taxon>Pentapetalae</taxon>
        <taxon>asterids</taxon>
        <taxon>lamiids</taxon>
        <taxon>Solanales</taxon>
        <taxon>Solanaceae</taxon>
        <taxon>Solanoideae</taxon>
        <taxon>Solaneae</taxon>
        <taxon>Solanum</taxon>
        <taxon>Solanum subgen. Lycopersicon</taxon>
    </lineage>
</organism>
<dbReference type="Gramene" id="Solyc05g015862.1.1">
    <property type="protein sequence ID" value="Solyc05g015862.1.1"/>
    <property type="gene ID" value="Solyc05g015862.1"/>
</dbReference>
<dbReference type="SUPFAM" id="SSF53756">
    <property type="entry name" value="UDP-Glycosyltransferase/glycogen phosphorylase"/>
    <property type="match status" value="1"/>
</dbReference>
<dbReference type="STRING" id="4081.A0A3Q7GIU1"/>
<evidence type="ECO:0000313" key="3">
    <source>
        <dbReference type="Proteomes" id="UP000004994"/>
    </source>
</evidence>
<dbReference type="Gene3D" id="3.40.50.2000">
    <property type="entry name" value="Glycogen Phosphorylase B"/>
    <property type="match status" value="1"/>
</dbReference>
<comment type="similarity">
    <text evidence="1">Belongs to the UDP-glycosyltransferase family.</text>
</comment>
<evidence type="ECO:0000313" key="2">
    <source>
        <dbReference type="EnsemblPlants" id="Solyc05g015862.1.1"/>
    </source>
</evidence>
<dbReference type="Proteomes" id="UP000004994">
    <property type="component" value="Chromosome 5"/>
</dbReference>
<dbReference type="InParanoid" id="A0A3Q7GIU1"/>
<dbReference type="EnsemblPlants" id="Solyc05g015862.1.1">
    <property type="protein sequence ID" value="Solyc05g015862.1.1"/>
    <property type="gene ID" value="Solyc05g015862.1"/>
</dbReference>
<keyword evidence="3" id="KW-1185">Reference proteome</keyword>
<proteinExistence type="inferred from homology"/>